<dbReference type="PANTHER" id="PTHR42914:SF1">
    <property type="entry name" value="7-CYANO-7-DEAZAGUANINE SYNTHASE"/>
    <property type="match status" value="1"/>
</dbReference>
<dbReference type="InterPro" id="IPR018317">
    <property type="entry name" value="QueC"/>
</dbReference>
<dbReference type="AlphaFoldDB" id="A0A2S6HNA8"/>
<comment type="pathway">
    <text evidence="1 10">Purine metabolism; 7-cyano-7-deazaguanine biosynthesis.</text>
</comment>
<dbReference type="GO" id="GO:0008270">
    <property type="term" value="F:zinc ion binding"/>
    <property type="evidence" value="ECO:0007669"/>
    <property type="project" value="UniProtKB-UniRule"/>
</dbReference>
<comment type="similarity">
    <text evidence="7 10">Belongs to the QueC family.</text>
</comment>
<keyword evidence="4 10" id="KW-0547">Nucleotide-binding</keyword>
<keyword evidence="12" id="KW-1185">Reference proteome</keyword>
<gene>
    <name evidence="10" type="primary">queC</name>
    <name evidence="11" type="ORF">BXY41_112116</name>
</gene>
<evidence type="ECO:0000313" key="11">
    <source>
        <dbReference type="EMBL" id="PPK78957.1"/>
    </source>
</evidence>
<evidence type="ECO:0000256" key="9">
    <source>
        <dbReference type="ARBA" id="ARBA00047890"/>
    </source>
</evidence>
<sequence>MKALVLLSGGVDSATCLGMAIEEYGRKNVCGLSISYGQKHAKELEAAKKIADYYEIEFISLDLSRIFAYSDCSLLTQSQQEIPRESYAKQLENSEGKPVSTYVPFRNGLFLSSAASIALSKGCSVIYYGAHSDDAAGNAYPDCSSSFQEAMSRAVYIGSGNQLTIKAPFVLWTKAEVVERGLMLHVPYELTWSCYEGGEEPCGKCGTCIDRAEAFAKNGIKDPALKRGE</sequence>
<comment type="caution">
    <text evidence="11">The sequence shown here is derived from an EMBL/GenBank/DDBJ whole genome shotgun (WGS) entry which is preliminary data.</text>
</comment>
<keyword evidence="6 10" id="KW-0067">ATP-binding</keyword>
<evidence type="ECO:0000256" key="1">
    <source>
        <dbReference type="ARBA" id="ARBA00005061"/>
    </source>
</evidence>
<dbReference type="Gene3D" id="3.40.50.620">
    <property type="entry name" value="HUPs"/>
    <property type="match status" value="1"/>
</dbReference>
<evidence type="ECO:0000256" key="2">
    <source>
        <dbReference type="ARBA" id="ARBA00022598"/>
    </source>
</evidence>
<feature type="binding site" evidence="10">
    <location>
        <begin position="7"/>
        <end position="17"/>
    </location>
    <ligand>
        <name>ATP</name>
        <dbReference type="ChEBI" id="CHEBI:30616"/>
    </ligand>
</feature>
<evidence type="ECO:0000256" key="4">
    <source>
        <dbReference type="ARBA" id="ARBA00022741"/>
    </source>
</evidence>
<evidence type="ECO:0000256" key="6">
    <source>
        <dbReference type="ARBA" id="ARBA00022840"/>
    </source>
</evidence>
<protein>
    <recommendedName>
        <fullName evidence="8 10">7-cyano-7-deazaguanine synthase</fullName>
        <ecNumber evidence="8 10">6.3.4.20</ecNumber>
    </recommendedName>
    <alternativeName>
        <fullName evidence="10">7-cyano-7-carbaguanine synthase</fullName>
    </alternativeName>
    <alternativeName>
        <fullName evidence="10">PreQ(0) synthase</fullName>
    </alternativeName>
    <alternativeName>
        <fullName evidence="10">Queuosine biosynthesis protein QueC</fullName>
    </alternativeName>
</protein>
<feature type="binding site" evidence="10">
    <location>
        <position position="194"/>
    </location>
    <ligand>
        <name>Zn(2+)</name>
        <dbReference type="ChEBI" id="CHEBI:29105"/>
    </ligand>
</feature>
<dbReference type="EMBL" id="PTJA01000012">
    <property type="protein sequence ID" value="PPK78957.1"/>
    <property type="molecule type" value="Genomic_DNA"/>
</dbReference>
<keyword evidence="10" id="KW-0671">Queuosine biosynthesis</keyword>
<comment type="subunit">
    <text evidence="10">Homodimer.</text>
</comment>
<feature type="binding site" evidence="10">
    <location>
        <position position="202"/>
    </location>
    <ligand>
        <name>Zn(2+)</name>
        <dbReference type="ChEBI" id="CHEBI:29105"/>
    </ligand>
</feature>
<evidence type="ECO:0000256" key="5">
    <source>
        <dbReference type="ARBA" id="ARBA00022833"/>
    </source>
</evidence>
<dbReference type="GO" id="GO:0016879">
    <property type="term" value="F:ligase activity, forming carbon-nitrogen bonds"/>
    <property type="evidence" value="ECO:0007669"/>
    <property type="project" value="UniProtKB-UniRule"/>
</dbReference>
<dbReference type="GO" id="GO:0008616">
    <property type="term" value="P:tRNA queuosine(34) biosynthetic process"/>
    <property type="evidence" value="ECO:0007669"/>
    <property type="project" value="UniProtKB-UniRule"/>
</dbReference>
<accession>A0A2S6HNA8</accession>
<comment type="cofactor">
    <cofactor evidence="10">
        <name>Zn(2+)</name>
        <dbReference type="ChEBI" id="CHEBI:29105"/>
    </cofactor>
    <text evidence="10">Binds 1 zinc ion per subunit.</text>
</comment>
<dbReference type="NCBIfam" id="TIGR00364">
    <property type="entry name" value="7-cyano-7-deazaguanine synthase QueC"/>
    <property type="match status" value="1"/>
</dbReference>
<evidence type="ECO:0000256" key="8">
    <source>
        <dbReference type="ARBA" id="ARBA00039149"/>
    </source>
</evidence>
<dbReference type="PANTHER" id="PTHR42914">
    <property type="entry name" value="7-CYANO-7-DEAZAGUANINE SYNTHASE"/>
    <property type="match status" value="1"/>
</dbReference>
<dbReference type="Pfam" id="PF06508">
    <property type="entry name" value="QueC"/>
    <property type="match status" value="1"/>
</dbReference>
<comment type="function">
    <text evidence="10">Catalyzes the ATP-dependent conversion of 7-carboxy-7-deazaguanine (CDG) to 7-cyano-7-deazaguanine (preQ(0)).</text>
</comment>
<evidence type="ECO:0000313" key="12">
    <source>
        <dbReference type="Proteomes" id="UP000237749"/>
    </source>
</evidence>
<feature type="binding site" evidence="10">
    <location>
        <position position="205"/>
    </location>
    <ligand>
        <name>Zn(2+)</name>
        <dbReference type="ChEBI" id="CHEBI:29105"/>
    </ligand>
</feature>
<proteinExistence type="inferred from homology"/>
<dbReference type="PIRSF" id="PIRSF006293">
    <property type="entry name" value="ExsB"/>
    <property type="match status" value="1"/>
</dbReference>
<feature type="binding site" evidence="10">
    <location>
        <position position="208"/>
    </location>
    <ligand>
        <name>Zn(2+)</name>
        <dbReference type="ChEBI" id="CHEBI:29105"/>
    </ligand>
</feature>
<dbReference type="EC" id="6.3.4.20" evidence="8 10"/>
<dbReference type="HAMAP" id="MF_01633">
    <property type="entry name" value="QueC"/>
    <property type="match status" value="1"/>
</dbReference>
<reference evidence="11 12" key="1">
    <citation type="submission" date="2018-02" db="EMBL/GenBank/DDBJ databases">
        <title>Genomic Encyclopedia of Archaeal and Bacterial Type Strains, Phase II (KMG-II): from individual species to whole genera.</title>
        <authorList>
            <person name="Goeker M."/>
        </authorList>
    </citation>
    <scope>NUCLEOTIDE SEQUENCE [LARGE SCALE GENOMIC DNA]</scope>
    <source>
        <strain evidence="11 12">DSM 3808</strain>
    </source>
</reference>
<comment type="catalytic activity">
    <reaction evidence="9 10">
        <text>7-carboxy-7-carbaguanine + NH4(+) + 2 ATP = 7-cyano-7-carbaguanine + 2 AMP + 2 diphosphate + 2 H(+)</text>
        <dbReference type="Rhea" id="RHEA:27982"/>
        <dbReference type="ChEBI" id="CHEBI:15378"/>
        <dbReference type="ChEBI" id="CHEBI:28938"/>
        <dbReference type="ChEBI" id="CHEBI:30616"/>
        <dbReference type="ChEBI" id="CHEBI:33019"/>
        <dbReference type="ChEBI" id="CHEBI:45075"/>
        <dbReference type="ChEBI" id="CHEBI:61036"/>
        <dbReference type="ChEBI" id="CHEBI:456215"/>
        <dbReference type="EC" id="6.3.4.20"/>
    </reaction>
</comment>
<dbReference type="RefSeq" id="WP_104438651.1">
    <property type="nucleotide sequence ID" value="NZ_PTJA01000012.1"/>
</dbReference>
<keyword evidence="3 10" id="KW-0479">Metal-binding</keyword>
<evidence type="ECO:0000256" key="10">
    <source>
        <dbReference type="HAMAP-Rule" id="MF_01633"/>
    </source>
</evidence>
<dbReference type="OrthoDB" id="9789567at2"/>
<dbReference type="SUPFAM" id="SSF52402">
    <property type="entry name" value="Adenine nucleotide alpha hydrolases-like"/>
    <property type="match status" value="1"/>
</dbReference>
<dbReference type="InterPro" id="IPR014729">
    <property type="entry name" value="Rossmann-like_a/b/a_fold"/>
</dbReference>
<organism evidence="11 12">
    <name type="scientific">Lacrimispora xylanisolvens</name>
    <dbReference type="NCBI Taxonomy" id="384636"/>
    <lineage>
        <taxon>Bacteria</taxon>
        <taxon>Bacillati</taxon>
        <taxon>Bacillota</taxon>
        <taxon>Clostridia</taxon>
        <taxon>Lachnospirales</taxon>
        <taxon>Lachnospiraceae</taxon>
        <taxon>Lacrimispora</taxon>
    </lineage>
</organism>
<evidence type="ECO:0000256" key="3">
    <source>
        <dbReference type="ARBA" id="ARBA00022723"/>
    </source>
</evidence>
<dbReference type="Proteomes" id="UP000237749">
    <property type="component" value="Unassembled WGS sequence"/>
</dbReference>
<name>A0A2S6HNA8_9FIRM</name>
<dbReference type="UniPathway" id="UPA00391"/>
<keyword evidence="5 10" id="KW-0862">Zinc</keyword>
<evidence type="ECO:0000256" key="7">
    <source>
        <dbReference type="ARBA" id="ARBA00037993"/>
    </source>
</evidence>
<dbReference type="CDD" id="cd01995">
    <property type="entry name" value="QueC-like"/>
    <property type="match status" value="1"/>
</dbReference>
<keyword evidence="2 10" id="KW-0436">Ligase</keyword>
<dbReference type="GO" id="GO:0005524">
    <property type="term" value="F:ATP binding"/>
    <property type="evidence" value="ECO:0007669"/>
    <property type="project" value="UniProtKB-UniRule"/>
</dbReference>